<dbReference type="Pfam" id="PF11012">
    <property type="entry name" value="DUF2850"/>
    <property type="match status" value="1"/>
</dbReference>
<dbReference type="eggNOG" id="ENOG5032K3J">
    <property type="taxonomic scope" value="Bacteria"/>
</dbReference>
<keyword evidence="1" id="KW-1133">Transmembrane helix</keyword>
<protein>
    <recommendedName>
        <fullName evidence="4">DUF2850 domain-containing protein</fullName>
    </recommendedName>
</protein>
<feature type="transmembrane region" description="Helical" evidence="1">
    <location>
        <begin position="21"/>
        <end position="39"/>
    </location>
</feature>
<gene>
    <name evidence="2" type="ORF">PLEI_2353</name>
</gene>
<dbReference type="AlphaFoldDB" id="A0A0U1P7P4"/>
<dbReference type="HOGENOM" id="CLU_157229_0_0_6"/>
<evidence type="ECO:0000313" key="3">
    <source>
        <dbReference type="Proteomes" id="UP000030675"/>
    </source>
</evidence>
<reference evidence="3" key="1">
    <citation type="submission" date="2012-12" db="EMBL/GenBank/DDBJ databases">
        <title>Genome Sequence of Photobacterium leiognathi lrivu.4.1.</title>
        <authorList>
            <person name="Urbanczyk H."/>
            <person name="Ogura Y."/>
            <person name="Hayashi T."/>
            <person name="Dunlap P.V."/>
        </authorList>
    </citation>
    <scope>NUCLEOTIDE SEQUENCE [LARGE SCALE GENOMIC DNA]</scope>
    <source>
        <strain evidence="3">lrivu.4.1</strain>
    </source>
</reference>
<keyword evidence="1" id="KW-0812">Transmembrane</keyword>
<accession>A0A0U1P7P4</accession>
<dbReference type="EMBL" id="DF196819">
    <property type="protein sequence ID" value="GAD30697.1"/>
    <property type="molecule type" value="Genomic_DNA"/>
</dbReference>
<evidence type="ECO:0000256" key="1">
    <source>
        <dbReference type="SAM" id="Phobius"/>
    </source>
</evidence>
<proteinExistence type="predicted"/>
<keyword evidence="1" id="KW-0472">Membrane</keyword>
<dbReference type="Proteomes" id="UP000030675">
    <property type="component" value="Unassembled WGS sequence"/>
</dbReference>
<dbReference type="RefSeq" id="WP_008986202.1">
    <property type="nucleotide sequence ID" value="NZ_DF196819.1"/>
</dbReference>
<name>A0A0U1P7P4_PHOLE</name>
<evidence type="ECO:0008006" key="4">
    <source>
        <dbReference type="Google" id="ProtNLM"/>
    </source>
</evidence>
<organism evidence="2 3">
    <name type="scientific">Photobacterium leiognathi lrivu.4.1</name>
    <dbReference type="NCBI Taxonomy" id="1248232"/>
    <lineage>
        <taxon>Bacteria</taxon>
        <taxon>Pseudomonadati</taxon>
        <taxon>Pseudomonadota</taxon>
        <taxon>Gammaproteobacteria</taxon>
        <taxon>Vibrionales</taxon>
        <taxon>Vibrionaceae</taxon>
        <taxon>Photobacterium</taxon>
    </lineage>
</organism>
<evidence type="ECO:0000313" key="2">
    <source>
        <dbReference type="EMBL" id="GAD30697.1"/>
    </source>
</evidence>
<sequence length="138" mass="15668">MDKAQLSHDNMTTQPTKRSHVIMLLCLLIGGLVLAGVFVSKHSLSNLFQPASSVGIYGHWQEHDVAKYAADSFEIGPLGIYHQNRLVTTTYEWDGQTLSYRLGGELYSYIYVKNTFIRQQPAHYISTFLRTPLSLNQF</sequence>
<dbReference type="InterPro" id="IPR021271">
    <property type="entry name" value="DUF2850"/>
</dbReference>